<dbReference type="InParanoid" id="A0A7M7LPR6"/>
<dbReference type="RefSeq" id="XP_003730632.1">
    <property type="nucleotide sequence ID" value="XM_003730584.3"/>
</dbReference>
<evidence type="ECO:0000313" key="2">
    <source>
        <dbReference type="EnsemblMetazoa" id="XP_003730632"/>
    </source>
</evidence>
<dbReference type="KEGG" id="spu:100893806"/>
<keyword evidence="3" id="KW-1185">Reference proteome</keyword>
<feature type="chain" id="PRO_5029657350" description="LRAT domain-containing protein" evidence="1">
    <location>
        <begin position="20"/>
        <end position="169"/>
    </location>
</feature>
<evidence type="ECO:0000313" key="3">
    <source>
        <dbReference type="Proteomes" id="UP000007110"/>
    </source>
</evidence>
<feature type="signal peptide" evidence="1">
    <location>
        <begin position="1"/>
        <end position="19"/>
    </location>
</feature>
<dbReference type="EnsemblMetazoa" id="XM_003730584">
    <property type="protein sequence ID" value="XP_003730632"/>
    <property type="gene ID" value="LOC100893806"/>
</dbReference>
<dbReference type="AlphaFoldDB" id="A0A7M7LPR6"/>
<reference evidence="2" key="2">
    <citation type="submission" date="2021-01" db="UniProtKB">
        <authorList>
            <consortium name="EnsemblMetazoa"/>
        </authorList>
    </citation>
    <scope>IDENTIFICATION</scope>
</reference>
<accession>A0A7M7LPR6</accession>
<evidence type="ECO:0008006" key="4">
    <source>
        <dbReference type="Google" id="ProtNLM"/>
    </source>
</evidence>
<protein>
    <recommendedName>
        <fullName evidence="4">LRAT domain-containing protein</fullName>
    </recommendedName>
</protein>
<dbReference type="Proteomes" id="UP000007110">
    <property type="component" value="Unassembled WGS sequence"/>
</dbReference>
<proteinExistence type="predicted"/>
<dbReference type="OrthoDB" id="10189457at2759"/>
<evidence type="ECO:0000256" key="1">
    <source>
        <dbReference type="SAM" id="SignalP"/>
    </source>
</evidence>
<dbReference type="GeneID" id="100893806"/>
<name>A0A7M7LPR6_STRPU</name>
<keyword evidence="1" id="KW-0732">Signal</keyword>
<sequence length="169" mass="19074">MKLTICFIISAVLYTPTLGLGAHEIPDNDHGGIGEVVMHLAIGMENPPFCNVSSDRVGSKRRKIGKRHDIVLGKRVPNHSMVYFRGKTYEYGPSNWVLREGGLGRVDPLKCPVVSSKAGRSDCTEGQATRLAVWWQGRRGYHFYTHNCHYFADWLINKLTHNLCYDLTL</sequence>
<reference evidence="3" key="1">
    <citation type="submission" date="2015-02" db="EMBL/GenBank/DDBJ databases">
        <title>Genome sequencing for Strongylocentrotus purpuratus.</title>
        <authorList>
            <person name="Murali S."/>
            <person name="Liu Y."/>
            <person name="Vee V."/>
            <person name="English A."/>
            <person name="Wang M."/>
            <person name="Skinner E."/>
            <person name="Han Y."/>
            <person name="Muzny D.M."/>
            <person name="Worley K.C."/>
            <person name="Gibbs R.A."/>
        </authorList>
    </citation>
    <scope>NUCLEOTIDE SEQUENCE</scope>
</reference>
<organism evidence="2 3">
    <name type="scientific">Strongylocentrotus purpuratus</name>
    <name type="common">Purple sea urchin</name>
    <dbReference type="NCBI Taxonomy" id="7668"/>
    <lineage>
        <taxon>Eukaryota</taxon>
        <taxon>Metazoa</taxon>
        <taxon>Echinodermata</taxon>
        <taxon>Eleutherozoa</taxon>
        <taxon>Echinozoa</taxon>
        <taxon>Echinoidea</taxon>
        <taxon>Euechinoidea</taxon>
        <taxon>Echinacea</taxon>
        <taxon>Camarodonta</taxon>
        <taxon>Echinidea</taxon>
        <taxon>Strongylocentrotidae</taxon>
        <taxon>Strongylocentrotus</taxon>
    </lineage>
</organism>